<dbReference type="AlphaFoldDB" id="A0A2P5FMP5"/>
<keyword evidence="2" id="KW-1185">Reference proteome</keyword>
<dbReference type="InParanoid" id="A0A2P5FMP5"/>
<evidence type="ECO:0000313" key="1">
    <source>
        <dbReference type="EMBL" id="PON99062.1"/>
    </source>
</evidence>
<proteinExistence type="predicted"/>
<dbReference type="OrthoDB" id="10295758at2759"/>
<sequence>MSINWIGGNLGWTDILILDKRSRCSSFDGAGREVRLEWAMGLAKLALVAQYRQRELIELLAEVTCRQISARESHYRQTKKVFG</sequence>
<evidence type="ECO:0000313" key="2">
    <source>
        <dbReference type="Proteomes" id="UP000237000"/>
    </source>
</evidence>
<dbReference type="Proteomes" id="UP000237000">
    <property type="component" value="Unassembled WGS sequence"/>
</dbReference>
<protein>
    <submittedName>
        <fullName evidence="1">Uncharacterized protein</fullName>
    </submittedName>
</protein>
<accession>A0A2P5FMP5</accession>
<gene>
    <name evidence="1" type="ORF">TorRG33x02_052990</name>
</gene>
<comment type="caution">
    <text evidence="1">The sequence shown here is derived from an EMBL/GenBank/DDBJ whole genome shotgun (WGS) entry which is preliminary data.</text>
</comment>
<dbReference type="EMBL" id="JXTC01000021">
    <property type="protein sequence ID" value="PON99062.1"/>
    <property type="molecule type" value="Genomic_DNA"/>
</dbReference>
<name>A0A2P5FMP5_TREOI</name>
<organism evidence="1 2">
    <name type="scientific">Trema orientale</name>
    <name type="common">Charcoal tree</name>
    <name type="synonym">Celtis orientalis</name>
    <dbReference type="NCBI Taxonomy" id="63057"/>
    <lineage>
        <taxon>Eukaryota</taxon>
        <taxon>Viridiplantae</taxon>
        <taxon>Streptophyta</taxon>
        <taxon>Embryophyta</taxon>
        <taxon>Tracheophyta</taxon>
        <taxon>Spermatophyta</taxon>
        <taxon>Magnoliopsida</taxon>
        <taxon>eudicotyledons</taxon>
        <taxon>Gunneridae</taxon>
        <taxon>Pentapetalae</taxon>
        <taxon>rosids</taxon>
        <taxon>fabids</taxon>
        <taxon>Rosales</taxon>
        <taxon>Cannabaceae</taxon>
        <taxon>Trema</taxon>
    </lineage>
</organism>
<reference evidence="2" key="1">
    <citation type="submission" date="2016-06" db="EMBL/GenBank/DDBJ databases">
        <title>Parallel loss of symbiosis genes in relatives of nitrogen-fixing non-legume Parasponia.</title>
        <authorList>
            <person name="Van Velzen R."/>
            <person name="Holmer R."/>
            <person name="Bu F."/>
            <person name="Rutten L."/>
            <person name="Van Zeijl A."/>
            <person name="Liu W."/>
            <person name="Santuari L."/>
            <person name="Cao Q."/>
            <person name="Sharma T."/>
            <person name="Shen D."/>
            <person name="Roswanjaya Y."/>
            <person name="Wardhani T."/>
            <person name="Kalhor M.S."/>
            <person name="Jansen J."/>
            <person name="Van den Hoogen J."/>
            <person name="Gungor B."/>
            <person name="Hartog M."/>
            <person name="Hontelez J."/>
            <person name="Verver J."/>
            <person name="Yang W.-C."/>
            <person name="Schijlen E."/>
            <person name="Repin R."/>
            <person name="Schilthuizen M."/>
            <person name="Schranz E."/>
            <person name="Heidstra R."/>
            <person name="Miyata K."/>
            <person name="Fedorova E."/>
            <person name="Kohlen W."/>
            <person name="Bisseling T."/>
            <person name="Smit S."/>
            <person name="Geurts R."/>
        </authorList>
    </citation>
    <scope>NUCLEOTIDE SEQUENCE [LARGE SCALE GENOMIC DNA]</scope>
    <source>
        <strain evidence="2">cv. RG33-2</strain>
    </source>
</reference>